<sequence length="251" mass="27745">MQMLQCDWPLPCDSGRLGGTGVWGAASWCLAQKLTRGPVVLPQLPSCGPSQVQSYTEHYCNNSTDRRILLMFLDICSELNKLCQHFEALHSGTPVTNNLLEKCKSLVSQSNDLSNLRAKYPHDVVNHLSCDEARNHYGGVVSLIPIVLDLMKEWIAHSEKLPRKALQHVSESQACQEAIGAAATHPSWTTGTQPRLRKHKCRQLTKDSPKPRRNDKDVQNLPGDHLAGNCNSELTTCVPYSALSLKLVSAV</sequence>
<name>A0A811Y2J7_NYCPR</name>
<dbReference type="GO" id="GO:0097546">
    <property type="term" value="C:ciliary base"/>
    <property type="evidence" value="ECO:0007669"/>
    <property type="project" value="TreeGrafter"/>
</dbReference>
<evidence type="ECO:0000256" key="1">
    <source>
        <dbReference type="SAM" id="MobiDB-lite"/>
    </source>
</evidence>
<accession>A0A811Y2J7</accession>
<dbReference type="AlphaFoldDB" id="A0A811Y2J7"/>
<organism evidence="2 3">
    <name type="scientific">Nyctereutes procyonoides</name>
    <name type="common">Raccoon dog</name>
    <name type="synonym">Canis procyonoides</name>
    <dbReference type="NCBI Taxonomy" id="34880"/>
    <lineage>
        <taxon>Eukaryota</taxon>
        <taxon>Metazoa</taxon>
        <taxon>Chordata</taxon>
        <taxon>Craniata</taxon>
        <taxon>Vertebrata</taxon>
        <taxon>Euteleostomi</taxon>
        <taxon>Mammalia</taxon>
        <taxon>Eutheria</taxon>
        <taxon>Laurasiatheria</taxon>
        <taxon>Carnivora</taxon>
        <taxon>Caniformia</taxon>
        <taxon>Canidae</taxon>
        <taxon>Nyctereutes</taxon>
    </lineage>
</organism>
<dbReference type="InterPro" id="IPR027818">
    <property type="entry name" value="SPACA9"/>
</dbReference>
<protein>
    <submittedName>
        <fullName evidence="2">(raccoon dog) hypothetical protein</fullName>
    </submittedName>
</protein>
<dbReference type="Pfam" id="PF15120">
    <property type="entry name" value="SPACA9"/>
    <property type="match status" value="1"/>
</dbReference>
<comment type="caution">
    <text evidence="2">The sequence shown here is derived from an EMBL/GenBank/DDBJ whole genome shotgun (WGS) entry which is preliminary data.</text>
</comment>
<dbReference type="EMBL" id="CAJHUB010000649">
    <property type="protein sequence ID" value="CAD7667873.1"/>
    <property type="molecule type" value="Genomic_DNA"/>
</dbReference>
<feature type="region of interest" description="Disordered" evidence="1">
    <location>
        <begin position="186"/>
        <end position="225"/>
    </location>
</feature>
<dbReference type="GO" id="GO:0036126">
    <property type="term" value="C:sperm flagellum"/>
    <property type="evidence" value="ECO:0007669"/>
    <property type="project" value="TreeGrafter"/>
</dbReference>
<feature type="compositionally biased region" description="Basic and acidic residues" evidence="1">
    <location>
        <begin position="204"/>
        <end position="218"/>
    </location>
</feature>
<keyword evidence="3" id="KW-1185">Reference proteome</keyword>
<reference evidence="2" key="1">
    <citation type="submission" date="2020-12" db="EMBL/GenBank/DDBJ databases">
        <authorList>
            <consortium name="Molecular Ecology Group"/>
        </authorList>
    </citation>
    <scope>NUCLEOTIDE SEQUENCE</scope>
    <source>
        <strain evidence="2">TBG_1078</strain>
    </source>
</reference>
<dbReference type="PANTHER" id="PTHR32455">
    <property type="entry name" value="SPERM ACROSOME-ASSOCIATED PROTEIN 9"/>
    <property type="match status" value="1"/>
</dbReference>
<dbReference type="Proteomes" id="UP000645828">
    <property type="component" value="Unassembled WGS sequence"/>
</dbReference>
<proteinExistence type="predicted"/>
<dbReference type="PANTHER" id="PTHR32455:SF1">
    <property type="entry name" value="SPERM ACROSOME-ASSOCIATED PROTEIN 9"/>
    <property type="match status" value="1"/>
</dbReference>
<gene>
    <name evidence="2" type="ORF">NYPRO_LOCUS1155</name>
</gene>
<evidence type="ECO:0000313" key="3">
    <source>
        <dbReference type="Proteomes" id="UP000645828"/>
    </source>
</evidence>
<dbReference type="GO" id="GO:0001669">
    <property type="term" value="C:acrosomal vesicle"/>
    <property type="evidence" value="ECO:0007669"/>
    <property type="project" value="TreeGrafter"/>
</dbReference>
<evidence type="ECO:0000313" key="2">
    <source>
        <dbReference type="EMBL" id="CAD7667873.1"/>
    </source>
</evidence>